<evidence type="ECO:0000259" key="3">
    <source>
        <dbReference type="Pfam" id="PF18142"/>
    </source>
</evidence>
<sequence length="188" mass="20117">MTINDTIKGLAAGLARAGLSKLAAVAPPSDVDAADLEKQQQRPPRQQPFRERSEEDRQRLAIVGTGHETLIPTNDKLLAYQTLTGFDTAPVLLSAGHAGRAAPNIGLHARVVSAERETGRRYRRYHLLINFCLGAQIVVGAALTALGAAKGSRRAITAFAAINTIMAAILTYLKGSGLPDRYRAQEHG</sequence>
<accession>A0A0M8MXF5</accession>
<feature type="transmembrane region" description="Helical" evidence="2">
    <location>
        <begin position="155"/>
        <end position="173"/>
    </location>
</feature>
<keyword evidence="5" id="KW-1185">Reference proteome</keyword>
<comment type="caution">
    <text evidence="4">The sequence shown here is derived from an EMBL/GenBank/DDBJ whole genome shotgun (WGS) entry which is preliminary data.</text>
</comment>
<feature type="transmembrane region" description="Helical" evidence="2">
    <location>
        <begin position="127"/>
        <end position="149"/>
    </location>
</feature>
<feature type="region of interest" description="Disordered" evidence="1">
    <location>
        <begin position="31"/>
        <end position="57"/>
    </location>
</feature>
<feature type="compositionally biased region" description="Basic and acidic residues" evidence="1">
    <location>
        <begin position="48"/>
        <end position="57"/>
    </location>
</feature>
<keyword evidence="2" id="KW-1133">Transmembrane helix</keyword>
<dbReference type="AlphaFoldDB" id="A0A0M8MXF5"/>
<keyword evidence="2" id="KW-0812">Transmembrane</keyword>
<dbReference type="Proteomes" id="UP000053831">
    <property type="component" value="Unassembled WGS sequence"/>
</dbReference>
<dbReference type="InterPro" id="IPR041622">
    <property type="entry name" value="SLATT_fungi"/>
</dbReference>
<name>A0A0M8MXF5_ESCWE</name>
<evidence type="ECO:0000256" key="1">
    <source>
        <dbReference type="SAM" id="MobiDB-lite"/>
    </source>
</evidence>
<protein>
    <recommendedName>
        <fullName evidence="3">SMODS and SLOG-associating 2TM effector domain-containing protein</fullName>
    </recommendedName>
</protein>
<dbReference type="PANTHER" id="PTHR38793">
    <property type="entry name" value="SLATT_FUNGAL DOMAIN-CONTAINING PROTEIN-RELATED"/>
    <property type="match status" value="1"/>
</dbReference>
<dbReference type="Pfam" id="PF18142">
    <property type="entry name" value="SLATT_fungal"/>
    <property type="match status" value="1"/>
</dbReference>
<dbReference type="EMBL" id="LGSR01000020">
    <property type="protein sequence ID" value="KOS18787.1"/>
    <property type="molecule type" value="Genomic_DNA"/>
</dbReference>
<evidence type="ECO:0000256" key="2">
    <source>
        <dbReference type="SAM" id="Phobius"/>
    </source>
</evidence>
<proteinExistence type="predicted"/>
<dbReference type="OrthoDB" id="4893277at2759"/>
<organism evidence="4 5">
    <name type="scientific">Escovopsis weberi</name>
    <dbReference type="NCBI Taxonomy" id="150374"/>
    <lineage>
        <taxon>Eukaryota</taxon>
        <taxon>Fungi</taxon>
        <taxon>Dikarya</taxon>
        <taxon>Ascomycota</taxon>
        <taxon>Pezizomycotina</taxon>
        <taxon>Sordariomycetes</taxon>
        <taxon>Hypocreomycetidae</taxon>
        <taxon>Hypocreales</taxon>
        <taxon>Hypocreaceae</taxon>
        <taxon>Escovopsis</taxon>
    </lineage>
</organism>
<gene>
    <name evidence="4" type="ORF">ESCO_000010</name>
</gene>
<evidence type="ECO:0000313" key="5">
    <source>
        <dbReference type="Proteomes" id="UP000053831"/>
    </source>
</evidence>
<dbReference type="NCBIfam" id="NF033635">
    <property type="entry name" value="SLATT_fungal"/>
    <property type="match status" value="1"/>
</dbReference>
<keyword evidence="2" id="KW-0472">Membrane</keyword>
<evidence type="ECO:0000313" key="4">
    <source>
        <dbReference type="EMBL" id="KOS18787.1"/>
    </source>
</evidence>
<feature type="domain" description="SMODS and SLOG-associating 2TM effector" evidence="3">
    <location>
        <begin position="110"/>
        <end position="187"/>
    </location>
</feature>
<dbReference type="PANTHER" id="PTHR38793:SF3">
    <property type="entry name" value="SMODS AND SLOG-ASSOCIATING 2TM EFFECTOR DOMAIN-CONTAINING PROTEIN"/>
    <property type="match status" value="1"/>
</dbReference>
<reference evidence="4 5" key="1">
    <citation type="submission" date="2015-07" db="EMBL/GenBank/DDBJ databases">
        <title>The genome of the fungus Escovopsis weberi, a specialized disease agent of ant agriculture.</title>
        <authorList>
            <person name="de Man T.J."/>
            <person name="Stajich J.E."/>
            <person name="Kubicek C.P."/>
            <person name="Chenthamara K."/>
            <person name="Atanasova L."/>
            <person name="Druzhinina I.S."/>
            <person name="Birnbaum S."/>
            <person name="Barribeau S.M."/>
            <person name="Teiling C."/>
            <person name="Suen G."/>
            <person name="Currie C."/>
            <person name="Gerardo N.M."/>
        </authorList>
    </citation>
    <scope>NUCLEOTIDE SEQUENCE [LARGE SCALE GENOMIC DNA]</scope>
</reference>